<sequence length="70" mass="8179">MNPYFAMNPNDDEEEQQPNAFNVDDESDIYFRRQGLTHSVSYKAEAISPLMNVLQFRVSLTEEQLTEVHQ</sequence>
<gene>
    <name evidence="1" type="ORF">Tco_0856315</name>
</gene>
<protein>
    <submittedName>
        <fullName evidence="1">Uncharacterized protein</fullName>
    </submittedName>
</protein>
<evidence type="ECO:0000313" key="1">
    <source>
        <dbReference type="EMBL" id="GJT09273.1"/>
    </source>
</evidence>
<evidence type="ECO:0000313" key="2">
    <source>
        <dbReference type="Proteomes" id="UP001151760"/>
    </source>
</evidence>
<reference evidence="1" key="2">
    <citation type="submission" date="2022-01" db="EMBL/GenBank/DDBJ databases">
        <authorList>
            <person name="Yamashiro T."/>
            <person name="Shiraishi A."/>
            <person name="Satake H."/>
            <person name="Nakayama K."/>
        </authorList>
    </citation>
    <scope>NUCLEOTIDE SEQUENCE</scope>
</reference>
<dbReference type="Proteomes" id="UP001151760">
    <property type="component" value="Unassembled WGS sequence"/>
</dbReference>
<accession>A0ABQ5B6X6</accession>
<dbReference type="EMBL" id="BQNB010012895">
    <property type="protein sequence ID" value="GJT09273.1"/>
    <property type="molecule type" value="Genomic_DNA"/>
</dbReference>
<reference evidence="1" key="1">
    <citation type="journal article" date="2022" name="Int. J. Mol. Sci.">
        <title>Draft Genome of Tanacetum Coccineum: Genomic Comparison of Closely Related Tanacetum-Family Plants.</title>
        <authorList>
            <person name="Yamashiro T."/>
            <person name="Shiraishi A."/>
            <person name="Nakayama K."/>
            <person name="Satake H."/>
        </authorList>
    </citation>
    <scope>NUCLEOTIDE SEQUENCE</scope>
</reference>
<comment type="caution">
    <text evidence="1">The sequence shown here is derived from an EMBL/GenBank/DDBJ whole genome shotgun (WGS) entry which is preliminary data.</text>
</comment>
<name>A0ABQ5B6X6_9ASTR</name>
<keyword evidence="2" id="KW-1185">Reference proteome</keyword>
<proteinExistence type="predicted"/>
<organism evidence="1 2">
    <name type="scientific">Tanacetum coccineum</name>
    <dbReference type="NCBI Taxonomy" id="301880"/>
    <lineage>
        <taxon>Eukaryota</taxon>
        <taxon>Viridiplantae</taxon>
        <taxon>Streptophyta</taxon>
        <taxon>Embryophyta</taxon>
        <taxon>Tracheophyta</taxon>
        <taxon>Spermatophyta</taxon>
        <taxon>Magnoliopsida</taxon>
        <taxon>eudicotyledons</taxon>
        <taxon>Gunneridae</taxon>
        <taxon>Pentapetalae</taxon>
        <taxon>asterids</taxon>
        <taxon>campanulids</taxon>
        <taxon>Asterales</taxon>
        <taxon>Asteraceae</taxon>
        <taxon>Asteroideae</taxon>
        <taxon>Anthemideae</taxon>
        <taxon>Anthemidinae</taxon>
        <taxon>Tanacetum</taxon>
    </lineage>
</organism>